<evidence type="ECO:0000256" key="10">
    <source>
        <dbReference type="ARBA" id="ARBA00022989"/>
    </source>
</evidence>
<dbReference type="AlphaFoldDB" id="A0A832N3Z5"/>
<dbReference type="PANTHER" id="PTHR45436">
    <property type="entry name" value="SENSOR HISTIDINE KINASE YKOH"/>
    <property type="match status" value="1"/>
</dbReference>
<dbReference type="Pfam" id="PF02518">
    <property type="entry name" value="HATPase_c"/>
    <property type="match status" value="1"/>
</dbReference>
<evidence type="ECO:0000259" key="13">
    <source>
        <dbReference type="PROSITE" id="PS50109"/>
    </source>
</evidence>
<proteinExistence type="predicted"/>
<dbReference type="PRINTS" id="PR00344">
    <property type="entry name" value="BCTRLSENSOR"/>
</dbReference>
<dbReference type="Gene3D" id="3.30.565.10">
    <property type="entry name" value="Histidine kinase-like ATPase, C-terminal domain"/>
    <property type="match status" value="1"/>
</dbReference>
<dbReference type="SMART" id="SM00387">
    <property type="entry name" value="HATPase_c"/>
    <property type="match status" value="1"/>
</dbReference>
<dbReference type="SUPFAM" id="SSF55874">
    <property type="entry name" value="ATPase domain of HSP90 chaperone/DNA topoisomerase II/histidine kinase"/>
    <property type="match status" value="1"/>
</dbReference>
<dbReference type="SUPFAM" id="SSF47384">
    <property type="entry name" value="Homodimeric domain of signal transducing histidine kinase"/>
    <property type="match status" value="1"/>
</dbReference>
<evidence type="ECO:0000256" key="6">
    <source>
        <dbReference type="ARBA" id="ARBA00022692"/>
    </source>
</evidence>
<keyword evidence="11 12" id="KW-0472">Membrane</keyword>
<dbReference type="InterPro" id="IPR003661">
    <property type="entry name" value="HisK_dim/P_dom"/>
</dbReference>
<keyword evidence="7" id="KW-0547">Nucleotide-binding</keyword>
<dbReference type="InterPro" id="IPR004358">
    <property type="entry name" value="Sig_transdc_His_kin-like_C"/>
</dbReference>
<dbReference type="Gene3D" id="1.10.287.130">
    <property type="match status" value="1"/>
</dbReference>
<keyword evidence="8" id="KW-0418">Kinase</keyword>
<protein>
    <recommendedName>
        <fullName evidence="3">histidine kinase</fullName>
        <ecNumber evidence="3">2.7.13.3</ecNumber>
    </recommendedName>
</protein>
<dbReference type="EMBL" id="DRNF01000358">
    <property type="protein sequence ID" value="HHJ81098.1"/>
    <property type="molecule type" value="Genomic_DNA"/>
</dbReference>
<dbReference type="PANTHER" id="PTHR45436:SF5">
    <property type="entry name" value="SENSOR HISTIDINE KINASE TRCS"/>
    <property type="match status" value="1"/>
</dbReference>
<evidence type="ECO:0000256" key="5">
    <source>
        <dbReference type="ARBA" id="ARBA00022679"/>
    </source>
</evidence>
<name>A0A832N3Z5_9GAMM</name>
<keyword evidence="4" id="KW-0597">Phosphoprotein</keyword>
<dbReference type="CDD" id="cd16954">
    <property type="entry name" value="HATPase_PhoQ-like"/>
    <property type="match status" value="1"/>
</dbReference>
<evidence type="ECO:0000256" key="4">
    <source>
        <dbReference type="ARBA" id="ARBA00022553"/>
    </source>
</evidence>
<sequence>MRSLLARLSLGLSLSLILLFALQWWVVNSAARSLAEGYVVSRLEHDAESFLANINFSSDGEMAFGANHYNPIYYIPFSGHYFLLQSGGQLQRSRSLWDQAFPAYDITDEPQYLAGPVSQQLLVIMREYSKQGNQLRIVVAEDMNPLQQQLDQFEQYYALISLVVMVLVILLQAGIAKRSLRPLGFVIDDMKRLEIGEVAELREDVPVEIQPLVKEFNHLLQLMRQRLERSRSALGNLAHALKTPLTVMMQLQEADVLKQQPQLQGQFKDQTNQIRQIIDRQLKRARLAGVSTPGLSFDATKELDGLTQILRQIYADRGLQIELDIPADKFFAGDREDMMELFGNLLDNACKWANQRVLLTVCDAPGLVVSVQDDGPGCAPELRQQLDQRGQRLDESTAGHGLGLAIVRDIVEHYQGKLTFTESEALGGFRVDVVLPVNRQIS</sequence>
<evidence type="ECO:0000256" key="1">
    <source>
        <dbReference type="ARBA" id="ARBA00000085"/>
    </source>
</evidence>
<evidence type="ECO:0000313" key="14">
    <source>
        <dbReference type="EMBL" id="HHJ81098.1"/>
    </source>
</evidence>
<keyword evidence="9" id="KW-0067">ATP-binding</keyword>
<evidence type="ECO:0000256" key="9">
    <source>
        <dbReference type="ARBA" id="ARBA00022840"/>
    </source>
</evidence>
<dbReference type="PROSITE" id="PS50109">
    <property type="entry name" value="HIS_KIN"/>
    <property type="match status" value="1"/>
</dbReference>
<gene>
    <name evidence="14" type="ORF">ENJ65_05650</name>
</gene>
<dbReference type="InterPro" id="IPR003594">
    <property type="entry name" value="HATPase_dom"/>
</dbReference>
<evidence type="ECO:0000256" key="7">
    <source>
        <dbReference type="ARBA" id="ARBA00022741"/>
    </source>
</evidence>
<feature type="domain" description="Histidine kinase" evidence="13">
    <location>
        <begin position="236"/>
        <end position="439"/>
    </location>
</feature>
<organism evidence="14">
    <name type="scientific">Candidatus Tenderia electrophaga</name>
    <dbReference type="NCBI Taxonomy" id="1748243"/>
    <lineage>
        <taxon>Bacteria</taxon>
        <taxon>Pseudomonadati</taxon>
        <taxon>Pseudomonadota</taxon>
        <taxon>Gammaproteobacteria</taxon>
        <taxon>Candidatus Tenderiales</taxon>
        <taxon>Candidatus Tenderiaceae</taxon>
        <taxon>Candidatus Tenderia</taxon>
    </lineage>
</organism>
<dbReference type="InterPro" id="IPR058619">
    <property type="entry name" value="PhoQ/CarS-like_HATPase"/>
</dbReference>
<dbReference type="EC" id="2.7.13.3" evidence="3"/>
<evidence type="ECO:0000256" key="2">
    <source>
        <dbReference type="ARBA" id="ARBA00004370"/>
    </source>
</evidence>
<reference evidence="14" key="1">
    <citation type="journal article" date="2020" name="mSystems">
        <title>Genome- and Community-Level Interaction Insights into Carbon Utilization and Element Cycling Functions of Hydrothermarchaeota in Hydrothermal Sediment.</title>
        <authorList>
            <person name="Zhou Z."/>
            <person name="Liu Y."/>
            <person name="Xu W."/>
            <person name="Pan J."/>
            <person name="Luo Z.H."/>
            <person name="Li M."/>
        </authorList>
    </citation>
    <scope>NUCLEOTIDE SEQUENCE [LARGE SCALE GENOMIC DNA]</scope>
    <source>
        <strain evidence="14">HyVt-505</strain>
    </source>
</reference>
<comment type="subcellular location">
    <subcellularLocation>
        <location evidence="2">Membrane</location>
    </subcellularLocation>
</comment>
<dbReference type="CDD" id="cd00082">
    <property type="entry name" value="HisKA"/>
    <property type="match status" value="1"/>
</dbReference>
<evidence type="ECO:0000256" key="11">
    <source>
        <dbReference type="ARBA" id="ARBA00023136"/>
    </source>
</evidence>
<dbReference type="GO" id="GO:0005886">
    <property type="term" value="C:plasma membrane"/>
    <property type="evidence" value="ECO:0007669"/>
    <property type="project" value="TreeGrafter"/>
</dbReference>
<dbReference type="Proteomes" id="UP000885832">
    <property type="component" value="Unassembled WGS sequence"/>
</dbReference>
<accession>A0A832N3Z5</accession>
<dbReference type="InterPro" id="IPR036890">
    <property type="entry name" value="HATPase_C_sf"/>
</dbReference>
<comment type="caution">
    <text evidence="14">The sequence shown here is derived from an EMBL/GenBank/DDBJ whole genome shotgun (WGS) entry which is preliminary data.</text>
</comment>
<dbReference type="InterPro" id="IPR005467">
    <property type="entry name" value="His_kinase_dom"/>
</dbReference>
<keyword evidence="10 12" id="KW-1133">Transmembrane helix</keyword>
<evidence type="ECO:0000256" key="3">
    <source>
        <dbReference type="ARBA" id="ARBA00012438"/>
    </source>
</evidence>
<feature type="transmembrane region" description="Helical" evidence="12">
    <location>
        <begin position="156"/>
        <end position="175"/>
    </location>
</feature>
<evidence type="ECO:0000256" key="12">
    <source>
        <dbReference type="SAM" id="Phobius"/>
    </source>
</evidence>
<dbReference type="GO" id="GO:0000155">
    <property type="term" value="F:phosphorelay sensor kinase activity"/>
    <property type="evidence" value="ECO:0007669"/>
    <property type="project" value="InterPro"/>
</dbReference>
<keyword evidence="5" id="KW-0808">Transferase</keyword>
<keyword evidence="6 12" id="KW-0812">Transmembrane</keyword>
<comment type="catalytic activity">
    <reaction evidence="1">
        <text>ATP + protein L-histidine = ADP + protein N-phospho-L-histidine.</text>
        <dbReference type="EC" id="2.7.13.3"/>
    </reaction>
</comment>
<dbReference type="InterPro" id="IPR050428">
    <property type="entry name" value="TCS_sensor_his_kinase"/>
</dbReference>
<evidence type="ECO:0000256" key="8">
    <source>
        <dbReference type="ARBA" id="ARBA00022777"/>
    </source>
</evidence>
<dbReference type="InterPro" id="IPR036097">
    <property type="entry name" value="HisK_dim/P_sf"/>
</dbReference>